<evidence type="ECO:0000259" key="8">
    <source>
        <dbReference type="PROSITE" id="PS50885"/>
    </source>
</evidence>
<dbReference type="Pfam" id="PF22673">
    <property type="entry name" value="MCP-like_PDC_1"/>
    <property type="match status" value="1"/>
</dbReference>
<keyword evidence="10" id="KW-1185">Reference proteome</keyword>
<evidence type="ECO:0000256" key="6">
    <source>
        <dbReference type="SAM" id="Phobius"/>
    </source>
</evidence>
<dbReference type="SMART" id="SM00304">
    <property type="entry name" value="HAMP"/>
    <property type="match status" value="1"/>
</dbReference>
<feature type="transmembrane region" description="Helical" evidence="6">
    <location>
        <begin position="12"/>
        <end position="30"/>
    </location>
</feature>
<evidence type="ECO:0000313" key="10">
    <source>
        <dbReference type="Proteomes" id="UP000580856"/>
    </source>
</evidence>
<comment type="caution">
    <text evidence="9">The sequence shown here is derived from an EMBL/GenBank/DDBJ whole genome shotgun (WGS) entry which is preliminary data.</text>
</comment>
<dbReference type="EMBL" id="JAATJA010000001">
    <property type="protein sequence ID" value="NJB67840.1"/>
    <property type="molecule type" value="Genomic_DNA"/>
</dbReference>
<feature type="coiled-coil region" evidence="5">
    <location>
        <begin position="685"/>
        <end position="712"/>
    </location>
</feature>
<gene>
    <name evidence="9" type="ORF">GGQ74_001480</name>
</gene>
<feature type="transmembrane region" description="Helical" evidence="6">
    <location>
        <begin position="320"/>
        <end position="342"/>
    </location>
</feature>
<dbReference type="Gene3D" id="6.10.340.10">
    <property type="match status" value="1"/>
</dbReference>
<dbReference type="Gene3D" id="1.10.287.950">
    <property type="entry name" value="Methyl-accepting chemotaxis protein"/>
    <property type="match status" value="1"/>
</dbReference>
<keyword evidence="6" id="KW-1133">Transmembrane helix</keyword>
<keyword evidence="2 4" id="KW-0807">Transducer</keyword>
<dbReference type="CDD" id="cd06225">
    <property type="entry name" value="HAMP"/>
    <property type="match status" value="1"/>
</dbReference>
<evidence type="ECO:0000256" key="4">
    <source>
        <dbReference type="PROSITE-ProRule" id="PRU00284"/>
    </source>
</evidence>
<proteinExistence type="inferred from homology"/>
<organism evidence="9 10">
    <name type="scientific">Desulfobaculum xiamenense</name>
    <dbReference type="NCBI Taxonomy" id="995050"/>
    <lineage>
        <taxon>Bacteria</taxon>
        <taxon>Pseudomonadati</taxon>
        <taxon>Thermodesulfobacteriota</taxon>
        <taxon>Desulfovibrionia</taxon>
        <taxon>Desulfovibrionales</taxon>
        <taxon>Desulfovibrionaceae</taxon>
        <taxon>Desulfobaculum</taxon>
    </lineage>
</organism>
<dbReference type="Proteomes" id="UP000580856">
    <property type="component" value="Unassembled WGS sequence"/>
</dbReference>
<evidence type="ECO:0000256" key="3">
    <source>
        <dbReference type="ARBA" id="ARBA00029447"/>
    </source>
</evidence>
<dbReference type="PROSITE" id="PS50885">
    <property type="entry name" value="HAMP"/>
    <property type="match status" value="1"/>
</dbReference>
<dbReference type="Gene3D" id="3.30.450.20">
    <property type="entry name" value="PAS domain"/>
    <property type="match status" value="2"/>
</dbReference>
<feature type="transmembrane region" description="Helical" evidence="6">
    <location>
        <begin position="282"/>
        <end position="299"/>
    </location>
</feature>
<dbReference type="FunFam" id="1.10.287.950:FF:000001">
    <property type="entry name" value="Methyl-accepting chemotaxis sensory transducer"/>
    <property type="match status" value="1"/>
</dbReference>
<evidence type="ECO:0000256" key="5">
    <source>
        <dbReference type="SAM" id="Coils"/>
    </source>
</evidence>
<dbReference type="PANTHER" id="PTHR32089:SF112">
    <property type="entry name" value="LYSOZYME-LIKE PROTEIN-RELATED"/>
    <property type="match status" value="1"/>
</dbReference>
<dbReference type="AlphaFoldDB" id="A0A846QLB4"/>
<evidence type="ECO:0000313" key="9">
    <source>
        <dbReference type="EMBL" id="NJB67840.1"/>
    </source>
</evidence>
<protein>
    <submittedName>
        <fullName evidence="9">Methyl-accepting chemotaxis protein</fullName>
    </submittedName>
</protein>
<name>A0A846QLB4_9BACT</name>
<evidence type="ECO:0000256" key="1">
    <source>
        <dbReference type="ARBA" id="ARBA00004370"/>
    </source>
</evidence>
<dbReference type="CDD" id="cd11386">
    <property type="entry name" value="MCP_signal"/>
    <property type="match status" value="1"/>
</dbReference>
<dbReference type="CDD" id="cd12913">
    <property type="entry name" value="PDC1_MCP_like"/>
    <property type="match status" value="1"/>
</dbReference>
<keyword evidence="6" id="KW-0812">Transmembrane</keyword>
<dbReference type="GO" id="GO:0016020">
    <property type="term" value="C:membrane"/>
    <property type="evidence" value="ECO:0007669"/>
    <property type="project" value="UniProtKB-SubCell"/>
</dbReference>
<sequence>MYSFRSIKGKIVFSSGLCLVVTILAVIAYSTTSSRTEALRTALGEATNQATIESLKVRSRFEVGLDAARGLSQTFLGIKEEWTEPSRDVLNGILRTVADGNDDLLGTWTVWESNALDGRDAEHVKYDEGHDQTGRFVPYWNKVGGLHLEPCSTYEDPQAGSWYFRPLNSGRETVLEPFAYEIGGKTVMVVSLAVPVRVDGTSIAVAGVDLAVDFLQTLADSIELFGEKADVVLVSHAATIAAHTGKPEQAGKALSEVFADADDVMRRIEGGKPFHDFADGRLRIVVPMTFGASGTYWAVSMSIREGVIYSVANAMAMRSTLIGGACVVGALIVLWFVAGVLARPIRETAHAVNGIAEGNLDVRLAPRGRDEVAVMQGAVNVMAGKLRENIAEIESQVMLAQEKTAQAESAMAEAEQAKARAERARAEGMLQAAEKLASVVERISTATEEISAQSDEIRKGTEVQRERISSTATAMEEMNATVLEVAQNAGNAAEQGSDARDKAQEGADVVERSIKAMTTTQRQAQQLRDNMAQLDEKAKAIGHIMTVIDDIADQTNLLALNAAIEAARAGDAGRGFAVVADEVRKLAEKTMTATKEVGDSIKAIQQVADSNVSSMELAVKDLDDAVDLANRSGEALKAIVVGTESSAGQIQGIATAAEEQSAASEEINHSIDEINRIAMDTARSVEESTEALRELAQQASDLSALIQELRDEAEM</sequence>
<dbReference type="InterPro" id="IPR003660">
    <property type="entry name" value="HAMP_dom"/>
</dbReference>
<dbReference type="SMART" id="SM00283">
    <property type="entry name" value="MA"/>
    <property type="match status" value="1"/>
</dbReference>
<dbReference type="SUPFAM" id="SSF58104">
    <property type="entry name" value="Methyl-accepting chemotaxis protein (MCP) signaling domain"/>
    <property type="match status" value="1"/>
</dbReference>
<dbReference type="GO" id="GO:0007165">
    <property type="term" value="P:signal transduction"/>
    <property type="evidence" value="ECO:0007669"/>
    <property type="project" value="UniProtKB-KW"/>
</dbReference>
<comment type="subcellular location">
    <subcellularLocation>
        <location evidence="1">Membrane</location>
    </subcellularLocation>
</comment>
<dbReference type="RefSeq" id="WP_167940858.1">
    <property type="nucleotide sequence ID" value="NZ_JAATJA010000001.1"/>
</dbReference>
<keyword evidence="5" id="KW-0175">Coiled coil</keyword>
<dbReference type="Pfam" id="PF00015">
    <property type="entry name" value="MCPsignal"/>
    <property type="match status" value="1"/>
</dbReference>
<dbReference type="GO" id="GO:0006935">
    <property type="term" value="P:chemotaxis"/>
    <property type="evidence" value="ECO:0007669"/>
    <property type="project" value="UniProtKB-ARBA"/>
</dbReference>
<evidence type="ECO:0000259" key="7">
    <source>
        <dbReference type="PROSITE" id="PS50111"/>
    </source>
</evidence>
<feature type="domain" description="Methyl-accepting transducer" evidence="7">
    <location>
        <begin position="439"/>
        <end position="675"/>
    </location>
</feature>
<keyword evidence="6" id="KW-0472">Membrane</keyword>
<dbReference type="Pfam" id="PF00672">
    <property type="entry name" value="HAMP"/>
    <property type="match status" value="1"/>
</dbReference>
<evidence type="ECO:0000256" key="2">
    <source>
        <dbReference type="ARBA" id="ARBA00023224"/>
    </source>
</evidence>
<dbReference type="InterPro" id="IPR004089">
    <property type="entry name" value="MCPsignal_dom"/>
</dbReference>
<dbReference type="PANTHER" id="PTHR32089">
    <property type="entry name" value="METHYL-ACCEPTING CHEMOTAXIS PROTEIN MCPB"/>
    <property type="match status" value="1"/>
</dbReference>
<accession>A0A846QLB4</accession>
<dbReference type="PROSITE" id="PS50111">
    <property type="entry name" value="CHEMOTAXIS_TRANSDUC_2"/>
    <property type="match status" value="1"/>
</dbReference>
<comment type="similarity">
    <text evidence="3">Belongs to the methyl-accepting chemotaxis (MCP) protein family.</text>
</comment>
<reference evidence="9 10" key="1">
    <citation type="submission" date="2020-03" db="EMBL/GenBank/DDBJ databases">
        <title>Genomic Encyclopedia of Type Strains, Phase IV (KMG-IV): sequencing the most valuable type-strain genomes for metagenomic binning, comparative biology and taxonomic classification.</title>
        <authorList>
            <person name="Goeker M."/>
        </authorList>
    </citation>
    <scope>NUCLEOTIDE SEQUENCE [LARGE SCALE GENOMIC DNA]</scope>
    <source>
        <strain evidence="9 10">DSM 24233</strain>
    </source>
</reference>
<feature type="coiled-coil region" evidence="5">
    <location>
        <begin position="383"/>
        <end position="436"/>
    </location>
</feature>
<feature type="domain" description="HAMP" evidence="8">
    <location>
        <begin position="339"/>
        <end position="391"/>
    </location>
</feature>